<evidence type="ECO:0000256" key="1">
    <source>
        <dbReference type="SAM" id="MobiDB-lite"/>
    </source>
</evidence>
<evidence type="ECO:0008006" key="5">
    <source>
        <dbReference type="Google" id="ProtNLM"/>
    </source>
</evidence>
<dbReference type="Proteomes" id="UP001652660">
    <property type="component" value="Chromosome 2e"/>
</dbReference>
<dbReference type="RefSeq" id="XP_071935646.1">
    <property type="nucleotide sequence ID" value="XM_072079545.1"/>
</dbReference>
<evidence type="ECO:0000256" key="2">
    <source>
        <dbReference type="SAM" id="Phobius"/>
    </source>
</evidence>
<feature type="non-terminal residue" evidence="4">
    <location>
        <position position="1"/>
    </location>
</feature>
<name>A0ABM4WV39_COFAR</name>
<reference evidence="4" key="1">
    <citation type="submission" date="2025-08" db="UniProtKB">
        <authorList>
            <consortium name="RefSeq"/>
        </authorList>
    </citation>
    <scope>IDENTIFICATION</scope>
    <source>
        <tissue evidence="4">Leaves</tissue>
    </source>
</reference>
<dbReference type="PANTHER" id="PTHR35699">
    <property type="entry name" value="F2J10.10 PROTEIN"/>
    <property type="match status" value="1"/>
</dbReference>
<evidence type="ECO:0000313" key="3">
    <source>
        <dbReference type="Proteomes" id="UP001652660"/>
    </source>
</evidence>
<organism evidence="3 4">
    <name type="scientific">Coffea arabica</name>
    <name type="common">Arabian coffee</name>
    <dbReference type="NCBI Taxonomy" id="13443"/>
    <lineage>
        <taxon>Eukaryota</taxon>
        <taxon>Viridiplantae</taxon>
        <taxon>Streptophyta</taxon>
        <taxon>Embryophyta</taxon>
        <taxon>Tracheophyta</taxon>
        <taxon>Spermatophyta</taxon>
        <taxon>Magnoliopsida</taxon>
        <taxon>eudicotyledons</taxon>
        <taxon>Gunneridae</taxon>
        <taxon>Pentapetalae</taxon>
        <taxon>asterids</taxon>
        <taxon>lamiids</taxon>
        <taxon>Gentianales</taxon>
        <taxon>Rubiaceae</taxon>
        <taxon>Ixoroideae</taxon>
        <taxon>Gardenieae complex</taxon>
        <taxon>Bertiereae - Coffeeae clade</taxon>
        <taxon>Coffeeae</taxon>
        <taxon>Coffea</taxon>
    </lineage>
</organism>
<accession>A0ABM4WV39</accession>
<sequence length="320" mass="36209">SNNPLWSRISPLQPFKPQFSETGSSEFILNHPKDGGSHAIRDSFLGGEESLVGVQERKFYGHVYDIGEGIWQGLWWFKNSFISVFYLSTECSKRKQNSSPCGIKGRGKVSQSRQGFPCKWSFLCSELDSRNSGRKNFGSRSKKLSLRILIRRRLSVSCNVKDSDNQSNGEEAPESLFMKELKRRGMTPASLLEEKTKSGYVGQETTSREEDGGFSRANAVSTNPERNLTNQREQSMALNSEGLEGLIPRARLLLTLGGTFFLGFWPLILITFAFFSTIYLYFGPNFVHDARNTRVTPPEYIDPYQLLEEERISSTAPRLN</sequence>
<dbReference type="GeneID" id="140036793"/>
<keyword evidence="3" id="KW-1185">Reference proteome</keyword>
<gene>
    <name evidence="4" type="primary">LOC140036793</name>
</gene>
<evidence type="ECO:0000313" key="4">
    <source>
        <dbReference type="RefSeq" id="XP_071935646.1"/>
    </source>
</evidence>
<protein>
    <recommendedName>
        <fullName evidence="5">Tubulin alpha-6 chain</fullName>
    </recommendedName>
</protein>
<proteinExistence type="predicted"/>
<feature type="region of interest" description="Disordered" evidence="1">
    <location>
        <begin position="200"/>
        <end position="222"/>
    </location>
</feature>
<dbReference type="PANTHER" id="PTHR35699:SF1">
    <property type="entry name" value="F2J10.10 PROTEIN"/>
    <property type="match status" value="1"/>
</dbReference>
<feature type="transmembrane region" description="Helical" evidence="2">
    <location>
        <begin position="252"/>
        <end position="282"/>
    </location>
</feature>
<keyword evidence="2" id="KW-0472">Membrane</keyword>
<keyword evidence="2" id="KW-1133">Transmembrane helix</keyword>
<keyword evidence="2" id="KW-0812">Transmembrane</keyword>